<dbReference type="AlphaFoldDB" id="A0A7T8QVM6"/>
<keyword evidence="3" id="KW-1185">Reference proteome</keyword>
<organism evidence="2 3">
    <name type="scientific">Caligus rogercresseyi</name>
    <name type="common">Sea louse</name>
    <dbReference type="NCBI Taxonomy" id="217165"/>
    <lineage>
        <taxon>Eukaryota</taxon>
        <taxon>Metazoa</taxon>
        <taxon>Ecdysozoa</taxon>
        <taxon>Arthropoda</taxon>
        <taxon>Crustacea</taxon>
        <taxon>Multicrustacea</taxon>
        <taxon>Hexanauplia</taxon>
        <taxon>Copepoda</taxon>
        <taxon>Siphonostomatoida</taxon>
        <taxon>Caligidae</taxon>
        <taxon>Caligus</taxon>
    </lineage>
</organism>
<dbReference type="PROSITE" id="PS50878">
    <property type="entry name" value="RT_POL"/>
    <property type="match status" value="1"/>
</dbReference>
<gene>
    <name evidence="2" type="ORF">FKW44_001491</name>
</gene>
<protein>
    <recommendedName>
        <fullName evidence="1">Reverse transcriptase domain-containing protein</fullName>
    </recommendedName>
</protein>
<dbReference type="PANTHER" id="PTHR47027:SF20">
    <property type="entry name" value="REVERSE TRANSCRIPTASE-LIKE PROTEIN WITH RNA-DIRECTED DNA POLYMERASE DOMAIN"/>
    <property type="match status" value="1"/>
</dbReference>
<dbReference type="OrthoDB" id="410104at2759"/>
<evidence type="ECO:0000259" key="1">
    <source>
        <dbReference type="PROSITE" id="PS50878"/>
    </source>
</evidence>
<feature type="non-terminal residue" evidence="2">
    <location>
        <position position="465"/>
    </location>
</feature>
<feature type="non-terminal residue" evidence="2">
    <location>
        <position position="1"/>
    </location>
</feature>
<feature type="domain" description="Reverse transcriptase" evidence="1">
    <location>
        <begin position="1"/>
        <end position="216"/>
    </location>
</feature>
<dbReference type="SUPFAM" id="SSF56672">
    <property type="entry name" value="DNA/RNA polymerases"/>
    <property type="match status" value="1"/>
</dbReference>
<evidence type="ECO:0000313" key="3">
    <source>
        <dbReference type="Proteomes" id="UP000595437"/>
    </source>
</evidence>
<dbReference type="InterPro" id="IPR000477">
    <property type="entry name" value="RT_dom"/>
</dbReference>
<dbReference type="GO" id="GO:0071897">
    <property type="term" value="P:DNA biosynthetic process"/>
    <property type="evidence" value="ECO:0007669"/>
    <property type="project" value="UniProtKB-ARBA"/>
</dbReference>
<evidence type="ECO:0000313" key="2">
    <source>
        <dbReference type="EMBL" id="QQP56733.1"/>
    </source>
</evidence>
<dbReference type="Proteomes" id="UP000595437">
    <property type="component" value="Chromosome 1"/>
</dbReference>
<dbReference type="PANTHER" id="PTHR47027">
    <property type="entry name" value="REVERSE TRANSCRIPTASE DOMAIN-CONTAINING PROTEIN"/>
    <property type="match status" value="1"/>
</dbReference>
<proteinExistence type="predicted"/>
<dbReference type="Pfam" id="PF00078">
    <property type="entry name" value="RVT_1"/>
    <property type="match status" value="1"/>
</dbReference>
<sequence length="465" mass="51678">KGYRKVNGCSENNAVLKALVHRATKNNKKTPCAFAFIDMAKAFDTVSHESIILACKRVGIPEILLSYLENLYSKAYTSLQGQCNAKFNRGILQGDPLSGYIFNFVLDWVLDLTLNTNPASRHPVKIGSAPVDALLFADDTVLVSRDLAGLQNLATNFINNAARVGLSPNPAKCAFTSIRTYNNSYYIDAAQKVNIAGQEIHPMNLSQTYKYLGIRFSPIGIVFEDLWDIVKKGVSNIMSSHLTKFQKYVAVRDYMMPRLNYTLTHGRVRFNDLKKIDLYIRASIRGMLGLSHDTPTEFYHAATAAGGLGIPELTVLKDLLRNARAQALRESDDPIIKEMIAATPQLFQIKRINIGGFSCTKGAEAKDLYVRSLHSKVDTEGLSSTKEGDSNFLFLRIRELNIRDSDFARACQMMASSVPTKSKYSRFKTLPGGNKCESCHDKVKNLAHILQTCPRAQGARMIAMT</sequence>
<reference evidence="3" key="1">
    <citation type="submission" date="2021-01" db="EMBL/GenBank/DDBJ databases">
        <title>Caligus Genome Assembly.</title>
        <authorList>
            <person name="Gallardo-Escarate C."/>
        </authorList>
    </citation>
    <scope>NUCLEOTIDE SEQUENCE [LARGE SCALE GENOMIC DNA]</scope>
</reference>
<name>A0A7T8QVM6_CALRO</name>
<dbReference type="InterPro" id="IPR043502">
    <property type="entry name" value="DNA/RNA_pol_sf"/>
</dbReference>
<accession>A0A7T8QVM6</accession>
<dbReference type="EMBL" id="CP045890">
    <property type="protein sequence ID" value="QQP56733.1"/>
    <property type="molecule type" value="Genomic_DNA"/>
</dbReference>